<dbReference type="EMBL" id="ASPP01039370">
    <property type="protein sequence ID" value="ETO01053.1"/>
    <property type="molecule type" value="Genomic_DNA"/>
</dbReference>
<feature type="transmembrane region" description="Helical" evidence="1">
    <location>
        <begin position="43"/>
        <end position="64"/>
    </location>
</feature>
<keyword evidence="3" id="KW-1185">Reference proteome</keyword>
<protein>
    <submittedName>
        <fullName evidence="2">Uncharacterized protein</fullName>
    </submittedName>
</protein>
<reference evidence="2 3" key="1">
    <citation type="journal article" date="2013" name="Curr. Biol.">
        <title>The Genome of the Foraminiferan Reticulomyxa filosa.</title>
        <authorList>
            <person name="Glockner G."/>
            <person name="Hulsmann N."/>
            <person name="Schleicher M."/>
            <person name="Noegel A.A."/>
            <person name="Eichinger L."/>
            <person name="Gallinger C."/>
            <person name="Pawlowski J."/>
            <person name="Sierra R."/>
            <person name="Euteneuer U."/>
            <person name="Pillet L."/>
            <person name="Moustafa A."/>
            <person name="Platzer M."/>
            <person name="Groth M."/>
            <person name="Szafranski K."/>
            <person name="Schliwa M."/>
        </authorList>
    </citation>
    <scope>NUCLEOTIDE SEQUENCE [LARGE SCALE GENOMIC DNA]</scope>
</reference>
<keyword evidence="1" id="KW-1133">Transmembrane helix</keyword>
<evidence type="ECO:0000313" key="2">
    <source>
        <dbReference type="EMBL" id="ETO01053.1"/>
    </source>
</evidence>
<name>X6LGD7_RETFI</name>
<accession>X6LGD7</accession>
<dbReference type="AlphaFoldDB" id="X6LGD7"/>
<dbReference type="Proteomes" id="UP000023152">
    <property type="component" value="Unassembled WGS sequence"/>
</dbReference>
<evidence type="ECO:0000256" key="1">
    <source>
        <dbReference type="SAM" id="Phobius"/>
    </source>
</evidence>
<proteinExistence type="predicted"/>
<keyword evidence="1" id="KW-0472">Membrane</keyword>
<sequence length="274" mass="32650">MLCFEKNKINYFNFIYKFFGGTESRVVATLFSCPCSPRSREKIFFFLQCQGLSNCVLCFSFFSLSETNIIHKRMSGFEDEAEYQKKFYLENDIDLLMLRFFIFHCDSNCFLFLVAFIENANKKRSLCFFGQSINRATMNSRFFFWLKKAQPFLIKYWAVFELEIKFRFPVNPYGLPRKVAPKLRPSCISCTFKSLLTTSAKSIFTKMFFLSLATAKSFSEFFMALLPFFQNLVSPEKKILYDHKRTRIQVIVQKCKKNLNYFFNYENLRFLIKY</sequence>
<gene>
    <name evidence="2" type="ORF">RFI_36387</name>
</gene>
<feature type="transmembrane region" description="Helical" evidence="1">
    <location>
        <begin position="96"/>
        <end position="117"/>
    </location>
</feature>
<comment type="caution">
    <text evidence="2">The sequence shown here is derived from an EMBL/GenBank/DDBJ whole genome shotgun (WGS) entry which is preliminary data.</text>
</comment>
<evidence type="ECO:0000313" key="3">
    <source>
        <dbReference type="Proteomes" id="UP000023152"/>
    </source>
</evidence>
<organism evidence="2 3">
    <name type="scientific">Reticulomyxa filosa</name>
    <dbReference type="NCBI Taxonomy" id="46433"/>
    <lineage>
        <taxon>Eukaryota</taxon>
        <taxon>Sar</taxon>
        <taxon>Rhizaria</taxon>
        <taxon>Retaria</taxon>
        <taxon>Foraminifera</taxon>
        <taxon>Monothalamids</taxon>
        <taxon>Reticulomyxidae</taxon>
        <taxon>Reticulomyxa</taxon>
    </lineage>
</organism>
<keyword evidence="1" id="KW-0812">Transmembrane</keyword>